<feature type="compositionally biased region" description="Low complexity" evidence="1">
    <location>
        <begin position="529"/>
        <end position="538"/>
    </location>
</feature>
<feature type="region of interest" description="Disordered" evidence="1">
    <location>
        <begin position="524"/>
        <end position="612"/>
    </location>
</feature>
<feature type="domain" description="Protein kinase" evidence="2">
    <location>
        <begin position="1"/>
        <end position="174"/>
    </location>
</feature>
<sequence length="787" mass="82835">MKHGFLQLAESLSFLHNDAHIVHRAISPQTVFITAGGAWKLGGFGFVRSSDKIADESDSQAAFYYPEYDVPAGGLPLQPNLDYVAPELTRSNAGVASPAADVFSLGLLVYRMFAGVSLVNCNNNLKTFTSSTMMLQSRDFHGIASDLGYELRRILNLDPSARPSAIEFGGSPFFRDDTQLRALRFLDRMLERDNMQKAEFLKALGGMWSGFDGRILRYKVLPPLAIELRNEAMQVLVLPMIMAIAEAQDARNFEIMILPSLVPAMQTAAGDMLLLMLKHAGTVAEKISGDVIKNHLLPMMMRAYEDSDIRVQEEALKRTIAVLNKLDYQSVKQAVLPRVHGLALKTASAAVRVHALICLGQLCQRMDRPAVMEVLSTCARCMAVDRSAPTLMCILGVGDIVSKQFGPEFAVESVLPLLVPSLSAPSLNPEQFSKYIGVIRDVLRKIEEKRSLNITETVRRTNDTSGMGAMMSNANGPVASKPPPTSSARQSLAWDVEDWTASSKPALPALEYHGVGDAQSLSGDQALASSSYRPSSSSFDQQPGGGNSFGVPSSVSQPMNAQGIGQPAHRLSGSKGGGGGIGDFEWPPPSQSSMGMNAKASPTRPGTGPAAPGITWDMYGLGKPGIVGGAGGMNSSTAAPATGTADADDPFANWPPRTGTSGSGVSGGATSTNSGTISSGNRMASSGGGIGSLNLGSLGLGRGGAAMGQQTPGLGSSMQPSMPGSIGSGRSVSSPLTAAGRPDELGTLFTSGQQSQTAAPMRLQPPPIRVNPPPTRSAPQPPLLDLL</sequence>
<dbReference type="SUPFAM" id="SSF48371">
    <property type="entry name" value="ARM repeat"/>
    <property type="match status" value="1"/>
</dbReference>
<dbReference type="InterPro" id="IPR016024">
    <property type="entry name" value="ARM-type_fold"/>
</dbReference>
<evidence type="ECO:0000256" key="1">
    <source>
        <dbReference type="SAM" id="MobiDB-lite"/>
    </source>
</evidence>
<feature type="compositionally biased region" description="Low complexity" evidence="1">
    <location>
        <begin position="668"/>
        <end position="680"/>
    </location>
</feature>
<feature type="region of interest" description="Disordered" evidence="1">
    <location>
        <begin position="703"/>
        <end position="787"/>
    </location>
</feature>
<gene>
    <name evidence="3" type="ORF">CBR_g8679</name>
</gene>
<dbReference type="InterPro" id="IPR011009">
    <property type="entry name" value="Kinase-like_dom_sf"/>
</dbReference>
<feature type="compositionally biased region" description="Polar residues" evidence="1">
    <location>
        <begin position="550"/>
        <end position="560"/>
    </location>
</feature>
<accession>A0A388KMJ5</accession>
<proteinExistence type="predicted"/>
<dbReference type="OMA" id="LKTNEWD"/>
<feature type="compositionally biased region" description="Polar residues" evidence="1">
    <location>
        <begin position="748"/>
        <end position="758"/>
    </location>
</feature>
<dbReference type="OrthoDB" id="79687at2759"/>
<dbReference type="Proteomes" id="UP000265515">
    <property type="component" value="Unassembled WGS sequence"/>
</dbReference>
<keyword evidence="4" id="KW-1185">Reference proteome</keyword>
<reference evidence="3 4" key="1">
    <citation type="journal article" date="2018" name="Cell">
        <title>The Chara Genome: Secondary Complexity and Implications for Plant Terrestrialization.</title>
        <authorList>
            <person name="Nishiyama T."/>
            <person name="Sakayama H."/>
            <person name="Vries J.D."/>
            <person name="Buschmann H."/>
            <person name="Saint-Marcoux D."/>
            <person name="Ullrich K.K."/>
            <person name="Haas F.B."/>
            <person name="Vanderstraeten L."/>
            <person name="Becker D."/>
            <person name="Lang D."/>
            <person name="Vosolsobe S."/>
            <person name="Rombauts S."/>
            <person name="Wilhelmsson P.K.I."/>
            <person name="Janitza P."/>
            <person name="Kern R."/>
            <person name="Heyl A."/>
            <person name="Rumpler F."/>
            <person name="Villalobos L.I.A.C."/>
            <person name="Clay J.M."/>
            <person name="Skokan R."/>
            <person name="Toyoda A."/>
            <person name="Suzuki Y."/>
            <person name="Kagoshima H."/>
            <person name="Schijlen E."/>
            <person name="Tajeshwar N."/>
            <person name="Catarino B."/>
            <person name="Hetherington A.J."/>
            <person name="Saltykova A."/>
            <person name="Bonnot C."/>
            <person name="Breuninger H."/>
            <person name="Symeonidi A."/>
            <person name="Radhakrishnan G.V."/>
            <person name="Van Nieuwerburgh F."/>
            <person name="Deforce D."/>
            <person name="Chang C."/>
            <person name="Karol K.G."/>
            <person name="Hedrich R."/>
            <person name="Ulvskov P."/>
            <person name="Glockner G."/>
            <person name="Delwiche C.F."/>
            <person name="Petrasek J."/>
            <person name="Van de Peer Y."/>
            <person name="Friml J."/>
            <person name="Beilby M."/>
            <person name="Dolan L."/>
            <person name="Kohara Y."/>
            <person name="Sugano S."/>
            <person name="Fujiyama A."/>
            <person name="Delaux P.-M."/>
            <person name="Quint M."/>
            <person name="TheiBen G."/>
            <person name="Hagemann M."/>
            <person name="Harholt J."/>
            <person name="Dunand C."/>
            <person name="Zachgo S."/>
            <person name="Langdale J."/>
            <person name="Maumus F."/>
            <person name="Straeten D.V.D."/>
            <person name="Gould S.B."/>
            <person name="Rensing S.A."/>
        </authorList>
    </citation>
    <scope>NUCLEOTIDE SEQUENCE [LARGE SCALE GENOMIC DNA]</scope>
    <source>
        <strain evidence="3 4">S276</strain>
    </source>
</reference>
<dbReference type="EMBL" id="BFEA01000144">
    <property type="protein sequence ID" value="GBG71257.1"/>
    <property type="molecule type" value="Genomic_DNA"/>
</dbReference>
<feature type="compositionally biased region" description="Pro residues" evidence="1">
    <location>
        <begin position="763"/>
        <end position="787"/>
    </location>
</feature>
<dbReference type="Pfam" id="PF00069">
    <property type="entry name" value="Pkinase"/>
    <property type="match status" value="1"/>
</dbReference>
<evidence type="ECO:0000259" key="2">
    <source>
        <dbReference type="PROSITE" id="PS50011"/>
    </source>
</evidence>
<dbReference type="SUPFAM" id="SSF56112">
    <property type="entry name" value="Protein kinase-like (PK-like)"/>
    <property type="match status" value="1"/>
</dbReference>
<dbReference type="InterPro" id="IPR051177">
    <property type="entry name" value="CIK-Related_Protein"/>
</dbReference>
<dbReference type="PANTHER" id="PTHR12984:SF6">
    <property type="entry name" value="SCY1-LIKE PROTEIN 2"/>
    <property type="match status" value="1"/>
</dbReference>
<evidence type="ECO:0000313" key="3">
    <source>
        <dbReference type="EMBL" id="GBG71257.1"/>
    </source>
</evidence>
<name>A0A388KMJ5_CHABU</name>
<dbReference type="PROSITE" id="PS50011">
    <property type="entry name" value="PROTEIN_KINASE_DOM"/>
    <property type="match status" value="1"/>
</dbReference>
<dbReference type="Gene3D" id="1.25.10.10">
    <property type="entry name" value="Leucine-rich Repeat Variant"/>
    <property type="match status" value="1"/>
</dbReference>
<dbReference type="Gene3D" id="1.10.510.10">
    <property type="entry name" value="Transferase(Phosphotransferase) domain 1"/>
    <property type="match status" value="1"/>
</dbReference>
<feature type="compositionally biased region" description="Low complexity" evidence="1">
    <location>
        <begin position="600"/>
        <end position="612"/>
    </location>
</feature>
<dbReference type="AlphaFoldDB" id="A0A388KMJ5"/>
<protein>
    <recommendedName>
        <fullName evidence="2">Protein kinase domain-containing protein</fullName>
    </recommendedName>
</protein>
<dbReference type="GO" id="GO:0005524">
    <property type="term" value="F:ATP binding"/>
    <property type="evidence" value="ECO:0007669"/>
    <property type="project" value="InterPro"/>
</dbReference>
<evidence type="ECO:0000313" key="4">
    <source>
        <dbReference type="Proteomes" id="UP000265515"/>
    </source>
</evidence>
<dbReference type="Gramene" id="GBG71257">
    <property type="protein sequence ID" value="GBG71257"/>
    <property type="gene ID" value="CBR_g8679"/>
</dbReference>
<organism evidence="3 4">
    <name type="scientific">Chara braunii</name>
    <name type="common">Braun's stonewort</name>
    <dbReference type="NCBI Taxonomy" id="69332"/>
    <lineage>
        <taxon>Eukaryota</taxon>
        <taxon>Viridiplantae</taxon>
        <taxon>Streptophyta</taxon>
        <taxon>Charophyceae</taxon>
        <taxon>Charales</taxon>
        <taxon>Characeae</taxon>
        <taxon>Chara</taxon>
    </lineage>
</organism>
<feature type="region of interest" description="Disordered" evidence="1">
    <location>
        <begin position="632"/>
        <end position="683"/>
    </location>
</feature>
<comment type="caution">
    <text evidence="3">The sequence shown here is derived from an EMBL/GenBank/DDBJ whole genome shotgun (WGS) entry which is preliminary data.</text>
</comment>
<dbReference type="GO" id="GO:0004672">
    <property type="term" value="F:protein kinase activity"/>
    <property type="evidence" value="ECO:0007669"/>
    <property type="project" value="InterPro"/>
</dbReference>
<feature type="compositionally biased region" description="Polar residues" evidence="1">
    <location>
        <begin position="708"/>
        <end position="736"/>
    </location>
</feature>
<dbReference type="InterPro" id="IPR000719">
    <property type="entry name" value="Prot_kinase_dom"/>
</dbReference>
<feature type="region of interest" description="Disordered" evidence="1">
    <location>
        <begin position="457"/>
        <end position="493"/>
    </location>
</feature>
<dbReference type="PANTHER" id="PTHR12984">
    <property type="entry name" value="SCY1-RELATED S/T PROTEIN KINASE-LIKE"/>
    <property type="match status" value="1"/>
</dbReference>
<dbReference type="InterPro" id="IPR011989">
    <property type="entry name" value="ARM-like"/>
</dbReference>